<evidence type="ECO:0000313" key="1">
    <source>
        <dbReference type="EMBL" id="QFR59791.1"/>
    </source>
</evidence>
<organism evidence="1 2">
    <name type="scientific">Vibrio phage phi50-12</name>
    <dbReference type="NCBI Taxonomy" id="2654972"/>
    <lineage>
        <taxon>Viruses</taxon>
        <taxon>Duplodnaviria</taxon>
        <taxon>Heunggongvirae</taxon>
        <taxon>Uroviricota</taxon>
        <taxon>Caudoviricetes</taxon>
        <taxon>Schitoviridae</taxon>
        <taxon>Penintadodekavirus</taxon>
        <taxon>Penintadodekavirus 5012</taxon>
    </lineage>
</organism>
<evidence type="ECO:0000313" key="2">
    <source>
        <dbReference type="Proteomes" id="UP000325783"/>
    </source>
</evidence>
<sequence>MFTFKSVTQLLEQSLLVGDVVQVLGETSEGDSQVLHGRVYPRDYVTTNRVVVLANSNKVVLNPVAASDSYVYKGNISTVVGTELPYSARYNAYQYPDNSDQWYAPIQDQSFPITIPADPESSDAWVVVNALTIDGLGSISNYEFDSVADAVANKFKVSYVGGMKLRTTSYYGESAYTGKRYGGADYIVTVSDADKVAAGIQVNLVGMLAMELVDYNDVYISQIGALDSSSQDAVTKIQPYVNYFRNQKDSFRLKIELTTYFFSTTLDLSNFGNNSSITIEGVSKTRINSRGTGSIIYGNTGNNNPVINHAGSENVNLDKFSIFSAAATPTLGSPSTLGILMARTATKPYCQFINLNKIHIDLVSIPTVNNNYGSIGVYNYASETHGWSDVSIAADTPMIMTTTNIAGITYNDYFDNTGKESQNTTTNFNYDNLQLYPKTYSPLILDIVRDLEVNTYLAFGESLLEKYVVEMQGILPNRRIKIKNIHSEYIRRGFRVSAPLLESKFEGKLGASNTDIMTLVTGDGRMSQVDFECFNVTGGGAVTLIKDNTSNESFDVTVKMCKETNGPNVPVAYDLGSAIYNELRIHHDYSWQTVNDAITSVPQNQIIIHGRDGVYYRGTFYRGTTATRPVEGLFIGKVYYDTTLDGEVVWNGTFWNESNVVIKATTAELEDKTSNINTVNKTIYKKVLNTDTVATVTASGTSSTSTWRNALGAVAHTPV</sequence>
<keyword evidence="2" id="KW-1185">Reference proteome</keyword>
<reference evidence="1 2" key="1">
    <citation type="submission" date="2019-10" db="EMBL/GenBank/DDBJ databases">
        <authorList>
            <person name="Lin L.C."/>
        </authorList>
    </citation>
    <scope>NUCLEOTIDE SEQUENCE [LARGE SCALE GENOMIC DNA]</scope>
</reference>
<accession>A0A5P8PSN9</accession>
<name>A0A5P8PSN9_9CAUD</name>
<protein>
    <submittedName>
        <fullName evidence="1">Uncharacterized protein</fullName>
    </submittedName>
</protein>
<dbReference type="Proteomes" id="UP000325783">
    <property type="component" value="Segment"/>
</dbReference>
<dbReference type="EMBL" id="MN584918">
    <property type="protein sequence ID" value="QFR59791.1"/>
    <property type="molecule type" value="Genomic_DNA"/>
</dbReference>
<proteinExistence type="predicted"/>
<gene>
    <name evidence="1" type="ORF">VOWphi5012_007</name>
</gene>